<dbReference type="PATRIC" id="fig|1073571.4.peg.7132"/>
<dbReference type="InterPro" id="IPR002495">
    <property type="entry name" value="Glyco_trans_8"/>
</dbReference>
<keyword evidence="2" id="KW-0808">Transferase</keyword>
<dbReference type="InterPro" id="IPR029044">
    <property type="entry name" value="Nucleotide-diphossugar_trans"/>
</dbReference>
<dbReference type="GO" id="GO:0046872">
    <property type="term" value="F:metal ion binding"/>
    <property type="evidence" value="ECO:0007669"/>
    <property type="project" value="UniProtKB-KW"/>
</dbReference>
<accession>A0A0E4CZW1</accession>
<keyword evidence="3" id="KW-0479">Metal-binding</keyword>
<evidence type="ECO:0000256" key="2">
    <source>
        <dbReference type="ARBA" id="ARBA00022679"/>
    </source>
</evidence>
<evidence type="ECO:0000256" key="1">
    <source>
        <dbReference type="ARBA" id="ARBA00022676"/>
    </source>
</evidence>
<dbReference type="HOGENOM" id="CLU_050833_6_0_9"/>
<keyword evidence="1" id="KW-0328">Glycosyltransferase</keyword>
<dbReference type="InterPro" id="IPR050748">
    <property type="entry name" value="Glycosyltrans_8_dom-fam"/>
</dbReference>
<proteinExistence type="predicted"/>
<evidence type="ECO:0000313" key="5">
    <source>
        <dbReference type="Proteomes" id="UP000033163"/>
    </source>
</evidence>
<sequence>MVELVLTINDKDGSYTEHAAVVLASIFSKTEQTINVHIVHDDSLSEENKVKLTQMVDVFHHNIFFYHVTIPGDMREVAAGVHKIDYWTMASMYRLLLPIIIQTDRVIYLDCDILVNMDINELWSIDLGDRYLGAVLDQGENLLEYFTSMGLSAELYFNSGVILFHLDNIRKKDNWYGEMLNFLRNFPKMTMPDQDVLNAVYSCNYLQLDQCFNTFAQNELDLEHKIIHFAGENKWWDADSPHVTLYNNFRAMTPWGWGGGYAPEPVIEAAFEPALADIPVEPPAPEVHFPEPPVQEFQFLPPPVQEAQFLAPPVQDIQLPAPPVQDIQLPAPPVQEIPVAEAPAPPPDNLPVKRHRRKIRRTLRLKRRLRRKRIIRARYRSIKRARLIKYRYVKRRILKLRRKKLRTVSRTGKLRTVSRRKHVIKRLSLRKSRHSLKRKHQRKLHKAG</sequence>
<dbReference type="PANTHER" id="PTHR13778">
    <property type="entry name" value="GLYCOSYLTRANSFERASE 8 DOMAIN-CONTAINING PROTEIN"/>
    <property type="match status" value="1"/>
</dbReference>
<dbReference type="KEGG" id="pri:PRIO_6670"/>
<dbReference type="AlphaFoldDB" id="A0A0E4CZW1"/>
<dbReference type="Gene3D" id="3.90.550.10">
    <property type="entry name" value="Spore Coat Polysaccharide Biosynthesis Protein SpsA, Chain A"/>
    <property type="match status" value="1"/>
</dbReference>
<dbReference type="EMBL" id="LN831776">
    <property type="protein sequence ID" value="CQR59017.1"/>
    <property type="molecule type" value="Genomic_DNA"/>
</dbReference>
<dbReference type="CDD" id="cd04194">
    <property type="entry name" value="GT8_A4GalT_like"/>
    <property type="match status" value="1"/>
</dbReference>
<dbReference type="SUPFAM" id="SSF53448">
    <property type="entry name" value="Nucleotide-diphospho-sugar transferases"/>
    <property type="match status" value="1"/>
</dbReference>
<dbReference type="Proteomes" id="UP000033163">
    <property type="component" value="Chromosome I"/>
</dbReference>
<dbReference type="PANTHER" id="PTHR13778:SF47">
    <property type="entry name" value="LIPOPOLYSACCHARIDE 1,3-GALACTOSYLTRANSFERASE"/>
    <property type="match status" value="1"/>
</dbReference>
<gene>
    <name evidence="4" type="ORF">PRIO_6670</name>
</gene>
<evidence type="ECO:0000313" key="4">
    <source>
        <dbReference type="EMBL" id="CQR59017.1"/>
    </source>
</evidence>
<dbReference type="Pfam" id="PF01501">
    <property type="entry name" value="Glyco_transf_8"/>
    <property type="match status" value="1"/>
</dbReference>
<name>A0A0E4CZW1_9BACL</name>
<protein>
    <submittedName>
        <fullName evidence="4">Uncharacterized protein</fullName>
    </submittedName>
</protein>
<dbReference type="RefSeq" id="WP_020434346.1">
    <property type="nucleotide sequence ID" value="NZ_AGBD01001969.1"/>
</dbReference>
<dbReference type="GO" id="GO:0016757">
    <property type="term" value="F:glycosyltransferase activity"/>
    <property type="evidence" value="ECO:0007669"/>
    <property type="project" value="UniProtKB-KW"/>
</dbReference>
<organism evidence="4 5">
    <name type="scientific">Paenibacillus riograndensis SBR5</name>
    <dbReference type="NCBI Taxonomy" id="1073571"/>
    <lineage>
        <taxon>Bacteria</taxon>
        <taxon>Bacillati</taxon>
        <taxon>Bacillota</taxon>
        <taxon>Bacilli</taxon>
        <taxon>Bacillales</taxon>
        <taxon>Paenibacillaceae</taxon>
        <taxon>Paenibacillus</taxon>
        <taxon>Paenibacillus sonchi group</taxon>
    </lineage>
</organism>
<reference evidence="5" key="1">
    <citation type="submission" date="2015-03" db="EMBL/GenBank/DDBJ databases">
        <authorList>
            <person name="Wibberg D."/>
        </authorList>
    </citation>
    <scope>NUCLEOTIDE SEQUENCE [LARGE SCALE GENOMIC DNA]</scope>
</reference>
<evidence type="ECO:0000256" key="3">
    <source>
        <dbReference type="ARBA" id="ARBA00022723"/>
    </source>
</evidence>
<dbReference type="STRING" id="483937.AMQ84_31415"/>